<name>A0ABQ9JAX3_9CUCU</name>
<keyword evidence="2" id="KW-1185">Reference proteome</keyword>
<accession>A0ABQ9JAX3</accession>
<dbReference type="EMBL" id="JAPWTJ010000867">
    <property type="protein sequence ID" value="KAJ8975146.1"/>
    <property type="molecule type" value="Genomic_DNA"/>
</dbReference>
<gene>
    <name evidence="1" type="ORF">NQ317_012423</name>
</gene>
<reference evidence="1" key="1">
    <citation type="journal article" date="2023" name="Insect Mol. Biol.">
        <title>Genome sequencing provides insights into the evolution of gene families encoding plant cell wall-degrading enzymes in longhorned beetles.</title>
        <authorList>
            <person name="Shin N.R."/>
            <person name="Okamura Y."/>
            <person name="Kirsch R."/>
            <person name="Pauchet Y."/>
        </authorList>
    </citation>
    <scope>NUCLEOTIDE SEQUENCE</scope>
    <source>
        <strain evidence="1">MMC_N1</strain>
    </source>
</reference>
<sequence length="498" mass="58986">MMRWERESPVSYFIFREIFNKEFNLHFHPPITDSCKKCDLFNVQIKTVHGARKQQLEFEQELHQRKAQSARDGLRSDTALAKRGEASVICFDLMKTLPTPVLTAGIVYYKRQLWTYCFNIHDMGTDNSFMFVWDETVASREVGSCLLYYIKHFVTSKSLIMYSDQCGGQNRNIKLSVLCNYITASPDLTVEKIDHKFLVSGHSYLPCDQDFGLIEKEKNFILVFIPKEWHLVIKKARKKNPFKVIEMTKSDFISTKVLESNITNRKISETKTKVEWLKIQWLRFIKESPYSIQYKYSNREEIHFDVIDISKRKSTLNENQLPLLYPTGNIINEKKRKILSYWKLFHPYTTIFIQILGHQLKHLVEIYLGQPMKTRISYKNPQLASTLVDENFKDLKEFSDLDDGKLKLLMRKGVFFYDYLDKIERLDETELPDIEHFYNKLNDTNIDETDYAHAQLIWQTFNIQTLDEYSDLYRFGNFTRSDTIIIRQKRINSESKVV</sequence>
<evidence type="ECO:0000313" key="1">
    <source>
        <dbReference type="EMBL" id="KAJ8975146.1"/>
    </source>
</evidence>
<organism evidence="1 2">
    <name type="scientific">Molorchus minor</name>
    <dbReference type="NCBI Taxonomy" id="1323400"/>
    <lineage>
        <taxon>Eukaryota</taxon>
        <taxon>Metazoa</taxon>
        <taxon>Ecdysozoa</taxon>
        <taxon>Arthropoda</taxon>
        <taxon>Hexapoda</taxon>
        <taxon>Insecta</taxon>
        <taxon>Pterygota</taxon>
        <taxon>Neoptera</taxon>
        <taxon>Endopterygota</taxon>
        <taxon>Coleoptera</taxon>
        <taxon>Polyphaga</taxon>
        <taxon>Cucujiformia</taxon>
        <taxon>Chrysomeloidea</taxon>
        <taxon>Cerambycidae</taxon>
        <taxon>Lamiinae</taxon>
        <taxon>Monochamini</taxon>
        <taxon>Molorchus</taxon>
    </lineage>
</organism>
<evidence type="ECO:0000313" key="2">
    <source>
        <dbReference type="Proteomes" id="UP001162164"/>
    </source>
</evidence>
<proteinExistence type="predicted"/>
<protein>
    <submittedName>
        <fullName evidence="1">Uncharacterized protein</fullName>
    </submittedName>
</protein>
<dbReference type="Proteomes" id="UP001162164">
    <property type="component" value="Unassembled WGS sequence"/>
</dbReference>
<comment type="caution">
    <text evidence="1">The sequence shown here is derived from an EMBL/GenBank/DDBJ whole genome shotgun (WGS) entry which is preliminary data.</text>
</comment>
<dbReference type="PANTHER" id="PTHR10773:SF19">
    <property type="match status" value="1"/>
</dbReference>
<dbReference type="PANTHER" id="PTHR10773">
    <property type="entry name" value="DNA-DIRECTED RNA POLYMERASES I, II, AND III SUBUNIT RPABC2"/>
    <property type="match status" value="1"/>
</dbReference>